<reference evidence="2" key="2">
    <citation type="submission" date="2023-02" db="EMBL/GenBank/DDBJ databases">
        <authorList>
            <person name="Swenson N.G."/>
            <person name="Wegrzyn J.L."/>
            <person name="Mcevoy S.L."/>
        </authorList>
    </citation>
    <scope>NUCLEOTIDE SEQUENCE</scope>
    <source>
        <strain evidence="2">91603</strain>
        <tissue evidence="2">Leaf</tissue>
    </source>
</reference>
<feature type="compositionally biased region" description="Basic and acidic residues" evidence="1">
    <location>
        <begin position="17"/>
        <end position="26"/>
    </location>
</feature>
<reference evidence="2" key="1">
    <citation type="journal article" date="2022" name="Plant J.">
        <title>Strategies of tolerance reflected in two North American maple genomes.</title>
        <authorList>
            <person name="McEvoy S.L."/>
            <person name="Sezen U.U."/>
            <person name="Trouern-Trend A."/>
            <person name="McMahon S.M."/>
            <person name="Schaberg P.G."/>
            <person name="Yang J."/>
            <person name="Wegrzyn J.L."/>
            <person name="Swenson N.G."/>
        </authorList>
    </citation>
    <scope>NUCLEOTIDE SEQUENCE</scope>
    <source>
        <strain evidence="2">91603</strain>
    </source>
</reference>
<sequence>MSNDEMTRGGAPGTPKEGLKKDKEIGTDGSGSKKQRKSDCRSSLPPPCLLTPPTDATQHRNRFPFHFRWFLKSMVPHMQRMHLTKLWNWRSDMSEAPTKYPTLQRHRRLQQVHELGRP</sequence>
<name>A0AAD5NIV5_ACENE</name>
<keyword evidence="3" id="KW-1185">Reference proteome</keyword>
<comment type="caution">
    <text evidence="2">The sequence shown here is derived from an EMBL/GenBank/DDBJ whole genome shotgun (WGS) entry which is preliminary data.</text>
</comment>
<evidence type="ECO:0000313" key="2">
    <source>
        <dbReference type="EMBL" id="KAI9160152.1"/>
    </source>
</evidence>
<evidence type="ECO:0000313" key="3">
    <source>
        <dbReference type="Proteomes" id="UP001064489"/>
    </source>
</evidence>
<organism evidence="2 3">
    <name type="scientific">Acer negundo</name>
    <name type="common">Box elder</name>
    <dbReference type="NCBI Taxonomy" id="4023"/>
    <lineage>
        <taxon>Eukaryota</taxon>
        <taxon>Viridiplantae</taxon>
        <taxon>Streptophyta</taxon>
        <taxon>Embryophyta</taxon>
        <taxon>Tracheophyta</taxon>
        <taxon>Spermatophyta</taxon>
        <taxon>Magnoliopsida</taxon>
        <taxon>eudicotyledons</taxon>
        <taxon>Gunneridae</taxon>
        <taxon>Pentapetalae</taxon>
        <taxon>rosids</taxon>
        <taxon>malvids</taxon>
        <taxon>Sapindales</taxon>
        <taxon>Sapindaceae</taxon>
        <taxon>Hippocastanoideae</taxon>
        <taxon>Acereae</taxon>
        <taxon>Acer</taxon>
    </lineage>
</organism>
<dbReference type="EMBL" id="JAJSOW010000106">
    <property type="protein sequence ID" value="KAI9160152.1"/>
    <property type="molecule type" value="Genomic_DNA"/>
</dbReference>
<protein>
    <submittedName>
        <fullName evidence="2">Uncharacterized protein</fullName>
    </submittedName>
</protein>
<dbReference type="AlphaFoldDB" id="A0AAD5NIV5"/>
<evidence type="ECO:0000256" key="1">
    <source>
        <dbReference type="SAM" id="MobiDB-lite"/>
    </source>
</evidence>
<accession>A0AAD5NIV5</accession>
<proteinExistence type="predicted"/>
<feature type="region of interest" description="Disordered" evidence="1">
    <location>
        <begin position="1"/>
        <end position="59"/>
    </location>
</feature>
<dbReference type="Proteomes" id="UP001064489">
    <property type="component" value="Chromosome 2"/>
</dbReference>
<gene>
    <name evidence="2" type="ORF">LWI28_005595</name>
</gene>